<dbReference type="RefSeq" id="WP_184223563.1">
    <property type="nucleotide sequence ID" value="NZ_JACHIP010000023.1"/>
</dbReference>
<protein>
    <submittedName>
        <fullName evidence="2">Tetratricopeptide (TPR) repeat protein</fullName>
    </submittedName>
</protein>
<evidence type="ECO:0000313" key="3">
    <source>
        <dbReference type="Proteomes" id="UP000540989"/>
    </source>
</evidence>
<keyword evidence="1" id="KW-0812">Transmembrane</keyword>
<keyword evidence="1" id="KW-0472">Membrane</keyword>
<organism evidence="2 3">
    <name type="scientific">Granulicella aggregans</name>
    <dbReference type="NCBI Taxonomy" id="474949"/>
    <lineage>
        <taxon>Bacteria</taxon>
        <taxon>Pseudomonadati</taxon>
        <taxon>Acidobacteriota</taxon>
        <taxon>Terriglobia</taxon>
        <taxon>Terriglobales</taxon>
        <taxon>Acidobacteriaceae</taxon>
        <taxon>Granulicella</taxon>
    </lineage>
</organism>
<comment type="caution">
    <text evidence="2">The sequence shown here is derived from an EMBL/GenBank/DDBJ whole genome shotgun (WGS) entry which is preliminary data.</text>
</comment>
<dbReference type="Gene3D" id="1.25.40.10">
    <property type="entry name" value="Tetratricopeptide repeat domain"/>
    <property type="match status" value="1"/>
</dbReference>
<name>A0A7W8E6R4_9BACT</name>
<evidence type="ECO:0000256" key="1">
    <source>
        <dbReference type="SAM" id="Phobius"/>
    </source>
</evidence>
<sequence length="369" mass="41191">MTRKMVLTWLVPSLLVPVVIVGGLFAFRDSAADRLRFLLMARTVGMTKQQADHLEGNVKSDPKSFADRMELLYFYSFKKSSPDGLSPDELANRRQHILWVIANKPSSGFAGEPAMEFYPKDEEVDPEGLDEARKLWLVQVQTKPSDARRNHNAGEFFSSIHDYPQSEMLLERARTIDPAAYDVTFSLATDYWHDTRYSATSAERVTNAKKALGMFEQALKNAHGKQERRFVLPDAAQAALESGDEEKATSWSKEMLGMADQATKGEDFTDEIHYGNIVLGRIALQHGDIAAAGSYLAKAGLADGNPHLDTFGPNMMLAKELLQKGDDKPVLAYLVSCGRFWKDDNGKLAKWRSDVTEGKMPDFGANLNY</sequence>
<dbReference type="SUPFAM" id="SSF48452">
    <property type="entry name" value="TPR-like"/>
    <property type="match status" value="1"/>
</dbReference>
<dbReference type="InterPro" id="IPR011990">
    <property type="entry name" value="TPR-like_helical_dom_sf"/>
</dbReference>
<proteinExistence type="predicted"/>
<dbReference type="Proteomes" id="UP000540989">
    <property type="component" value="Unassembled WGS sequence"/>
</dbReference>
<accession>A0A7W8E6R4</accession>
<reference evidence="2 3" key="1">
    <citation type="submission" date="2020-08" db="EMBL/GenBank/DDBJ databases">
        <title>Genomic Encyclopedia of Type Strains, Phase IV (KMG-V): Genome sequencing to study the core and pangenomes of soil and plant-associated prokaryotes.</title>
        <authorList>
            <person name="Whitman W."/>
        </authorList>
    </citation>
    <scope>NUCLEOTIDE SEQUENCE [LARGE SCALE GENOMIC DNA]</scope>
    <source>
        <strain evidence="2 3">M8UP14</strain>
    </source>
</reference>
<dbReference type="EMBL" id="JACHIP010000023">
    <property type="protein sequence ID" value="MBB5060947.1"/>
    <property type="molecule type" value="Genomic_DNA"/>
</dbReference>
<keyword evidence="1" id="KW-1133">Transmembrane helix</keyword>
<keyword evidence="3" id="KW-1185">Reference proteome</keyword>
<feature type="transmembrane region" description="Helical" evidence="1">
    <location>
        <begin position="6"/>
        <end position="27"/>
    </location>
</feature>
<gene>
    <name evidence="2" type="ORF">HDF16_005683</name>
</gene>
<evidence type="ECO:0000313" key="2">
    <source>
        <dbReference type="EMBL" id="MBB5060947.1"/>
    </source>
</evidence>
<dbReference type="AlphaFoldDB" id="A0A7W8E6R4"/>